<organism evidence="4 5">
    <name type="scientific">Seriola lalandi dorsalis</name>
    <dbReference type="NCBI Taxonomy" id="1841481"/>
    <lineage>
        <taxon>Eukaryota</taxon>
        <taxon>Metazoa</taxon>
        <taxon>Chordata</taxon>
        <taxon>Craniata</taxon>
        <taxon>Vertebrata</taxon>
        <taxon>Euteleostomi</taxon>
        <taxon>Actinopterygii</taxon>
        <taxon>Neopterygii</taxon>
        <taxon>Teleostei</taxon>
        <taxon>Neoteleostei</taxon>
        <taxon>Acanthomorphata</taxon>
        <taxon>Carangaria</taxon>
        <taxon>Carangiformes</taxon>
        <taxon>Carangidae</taxon>
        <taxon>Seriola</taxon>
    </lineage>
</organism>
<sequence length="160" mass="18107">MASHFLLCLCLASGLLAAASGCGENKNPASGCPSGWTQFGSRCFIFYFSERNWMDAETYCISIGGNLASVHSADEHFFLRSMIKRVSGRYRETWIGGFDSVEDGVWMWSDGSKFDYIRWASNEPDVSNTQQHCVEMNRNRNYWGDDNCNSKNPYVCSKNM</sequence>
<keyword evidence="2" id="KW-0732">Signal</keyword>
<dbReference type="PROSITE" id="PS50041">
    <property type="entry name" value="C_TYPE_LECTIN_2"/>
    <property type="match status" value="1"/>
</dbReference>
<evidence type="ECO:0000256" key="1">
    <source>
        <dbReference type="ARBA" id="ARBA00023157"/>
    </source>
</evidence>
<evidence type="ECO:0000313" key="4">
    <source>
        <dbReference type="Ensembl" id="ENSSLDP00000025935.1"/>
    </source>
</evidence>
<dbReference type="InterPro" id="IPR018378">
    <property type="entry name" value="C-type_lectin_CS"/>
</dbReference>
<dbReference type="SUPFAM" id="SSF56436">
    <property type="entry name" value="C-type lectin-like"/>
    <property type="match status" value="1"/>
</dbReference>
<evidence type="ECO:0000256" key="2">
    <source>
        <dbReference type="SAM" id="SignalP"/>
    </source>
</evidence>
<feature type="domain" description="C-type lectin" evidence="3">
    <location>
        <begin position="39"/>
        <end position="157"/>
    </location>
</feature>
<dbReference type="InterPro" id="IPR050111">
    <property type="entry name" value="C-type_lectin/snaclec_domain"/>
</dbReference>
<dbReference type="KEGG" id="slal:111659519"/>
<keyword evidence="5" id="KW-1185">Reference proteome</keyword>
<reference evidence="4" key="2">
    <citation type="submission" date="2025-09" db="UniProtKB">
        <authorList>
            <consortium name="Ensembl"/>
        </authorList>
    </citation>
    <scope>IDENTIFICATION</scope>
</reference>
<dbReference type="SMART" id="SM00034">
    <property type="entry name" value="CLECT"/>
    <property type="match status" value="1"/>
</dbReference>
<dbReference type="OrthoDB" id="441660at2759"/>
<accession>A0A3B4Y4Z0</accession>
<name>A0A3B4Y4Z0_SERLL</name>
<dbReference type="Pfam" id="PF00059">
    <property type="entry name" value="Lectin_C"/>
    <property type="match status" value="1"/>
</dbReference>
<dbReference type="RefSeq" id="XP_023268268.1">
    <property type="nucleotide sequence ID" value="XM_023412500.1"/>
</dbReference>
<dbReference type="GeneTree" id="ENSGT01150000286973"/>
<reference evidence="4" key="1">
    <citation type="submission" date="2025-08" db="UniProtKB">
        <authorList>
            <consortium name="Ensembl"/>
        </authorList>
    </citation>
    <scope>IDENTIFICATION</scope>
</reference>
<dbReference type="InterPro" id="IPR016187">
    <property type="entry name" value="CTDL_fold"/>
</dbReference>
<dbReference type="Ensembl" id="ENSSLDT00000026733.1">
    <property type="protein sequence ID" value="ENSSLDP00000025935.1"/>
    <property type="gene ID" value="ENSSLDG00000020165.1"/>
</dbReference>
<dbReference type="AlphaFoldDB" id="A0A3B4Y4Z0"/>
<dbReference type="PRINTS" id="PR01504">
    <property type="entry name" value="PNCREATITSAP"/>
</dbReference>
<dbReference type="PROSITE" id="PS00615">
    <property type="entry name" value="C_TYPE_LECTIN_1"/>
    <property type="match status" value="1"/>
</dbReference>
<evidence type="ECO:0000313" key="5">
    <source>
        <dbReference type="Proteomes" id="UP000261360"/>
    </source>
</evidence>
<feature type="chain" id="PRO_5017386404" evidence="2">
    <location>
        <begin position="22"/>
        <end position="160"/>
    </location>
</feature>
<dbReference type="Proteomes" id="UP000261360">
    <property type="component" value="Unplaced"/>
</dbReference>
<proteinExistence type="predicted"/>
<dbReference type="PANTHER" id="PTHR22803">
    <property type="entry name" value="MANNOSE, PHOSPHOLIPASE, LECTIN RECEPTOR RELATED"/>
    <property type="match status" value="1"/>
</dbReference>
<keyword evidence="1" id="KW-1015">Disulfide bond</keyword>
<dbReference type="InterPro" id="IPR001304">
    <property type="entry name" value="C-type_lectin-like"/>
</dbReference>
<dbReference type="GeneID" id="111659519"/>
<protein>
    <submittedName>
        <fullName evidence="4">Galactose-specific lectin nattectin-like</fullName>
    </submittedName>
</protein>
<dbReference type="InterPro" id="IPR016186">
    <property type="entry name" value="C-type_lectin-like/link_sf"/>
</dbReference>
<feature type="signal peptide" evidence="2">
    <location>
        <begin position="1"/>
        <end position="21"/>
    </location>
</feature>
<evidence type="ECO:0000259" key="3">
    <source>
        <dbReference type="PROSITE" id="PS50041"/>
    </source>
</evidence>
<dbReference type="Gene3D" id="3.10.100.10">
    <property type="entry name" value="Mannose-Binding Protein A, subunit A"/>
    <property type="match status" value="1"/>
</dbReference>